<protein>
    <submittedName>
        <fullName evidence="2">Uncharacterized protein</fullName>
    </submittedName>
</protein>
<proteinExistence type="predicted"/>
<keyword evidence="1" id="KW-1133">Transmembrane helix</keyword>
<dbReference type="OrthoDB" id="8926562at2"/>
<keyword evidence="3" id="KW-1185">Reference proteome</keyword>
<dbReference type="EMBL" id="LAJE02000167">
    <property type="protein sequence ID" value="OEO31165.1"/>
    <property type="molecule type" value="Genomic_DNA"/>
</dbReference>
<accession>A0A1E5XRG8</accession>
<name>A0A1E5XRG8_9HYPH</name>
<feature type="transmembrane region" description="Helical" evidence="1">
    <location>
        <begin position="26"/>
        <end position="45"/>
    </location>
</feature>
<organism evidence="2 3">
    <name type="scientific">Devosia insulae DS-56</name>
    <dbReference type="NCBI Taxonomy" id="1116389"/>
    <lineage>
        <taxon>Bacteria</taxon>
        <taxon>Pseudomonadati</taxon>
        <taxon>Pseudomonadota</taxon>
        <taxon>Alphaproteobacteria</taxon>
        <taxon>Hyphomicrobiales</taxon>
        <taxon>Devosiaceae</taxon>
        <taxon>Devosia</taxon>
    </lineage>
</organism>
<comment type="caution">
    <text evidence="2">The sequence shown here is derived from an EMBL/GenBank/DDBJ whole genome shotgun (WGS) entry which is preliminary data.</text>
</comment>
<feature type="transmembrane region" description="Helical" evidence="1">
    <location>
        <begin position="57"/>
        <end position="75"/>
    </location>
</feature>
<keyword evidence="1" id="KW-0812">Transmembrane</keyword>
<evidence type="ECO:0000313" key="3">
    <source>
        <dbReference type="Proteomes" id="UP000095463"/>
    </source>
</evidence>
<evidence type="ECO:0000313" key="2">
    <source>
        <dbReference type="EMBL" id="OEO31165.1"/>
    </source>
</evidence>
<keyword evidence="1" id="KW-0472">Membrane</keyword>
<feature type="transmembrane region" description="Helical" evidence="1">
    <location>
        <begin position="95"/>
        <end position="117"/>
    </location>
</feature>
<evidence type="ECO:0000256" key="1">
    <source>
        <dbReference type="SAM" id="Phobius"/>
    </source>
</evidence>
<gene>
    <name evidence="2" type="ORF">VW23_017500</name>
</gene>
<reference evidence="2 3" key="1">
    <citation type="journal article" date="2015" name="Genome Announc.">
        <title>Genome Assemblies of Three Soil-Associated Devosia species: D. insulae, D. limi, and D. soli.</title>
        <authorList>
            <person name="Hassan Y.I."/>
            <person name="Lepp D."/>
            <person name="Zhou T."/>
        </authorList>
    </citation>
    <scope>NUCLEOTIDE SEQUENCE [LARGE SCALE GENOMIC DNA]</scope>
    <source>
        <strain evidence="2 3">DS-56</strain>
    </source>
</reference>
<dbReference type="RefSeq" id="WP_069909618.1">
    <property type="nucleotide sequence ID" value="NZ_LAJE02000167.1"/>
</dbReference>
<dbReference type="Proteomes" id="UP000095463">
    <property type="component" value="Unassembled WGS sequence"/>
</dbReference>
<sequence length="135" mass="14379">MLDAQAYARIVRASALYDLIVTAPFATPWTFTLLGSLLAAIDATLGLPGSIEAPQGLAMLMGNLMGSVVLVWSVARYRLGLPILGRYDAVARLLFAAWQIHALASGMSWVVLPFLAVEIGMGIAQSLPVRRTVPA</sequence>
<dbReference type="AlphaFoldDB" id="A0A1E5XRG8"/>